<dbReference type="STRING" id="915471.SAMN05216201_12081"/>
<dbReference type="EMBL" id="FNZE01000020">
    <property type="protein sequence ID" value="SEJ83727.1"/>
    <property type="molecule type" value="Genomic_DNA"/>
</dbReference>
<evidence type="ECO:0000256" key="3">
    <source>
        <dbReference type="ARBA" id="ARBA00022475"/>
    </source>
</evidence>
<evidence type="ECO:0000256" key="6">
    <source>
        <dbReference type="ARBA" id="ARBA00023136"/>
    </source>
</evidence>
<accession>A0A1H7C576</accession>
<proteinExistence type="inferred from homology"/>
<keyword evidence="3" id="KW-1003">Cell membrane</keyword>
<evidence type="ECO:0000313" key="8">
    <source>
        <dbReference type="Proteomes" id="UP000242930"/>
    </source>
</evidence>
<dbReference type="Pfam" id="PF01899">
    <property type="entry name" value="MNHE"/>
    <property type="match status" value="1"/>
</dbReference>
<dbReference type="OrthoDB" id="7852837at2"/>
<keyword evidence="5" id="KW-1133">Transmembrane helix</keyword>
<dbReference type="GO" id="GO:0005886">
    <property type="term" value="C:plasma membrane"/>
    <property type="evidence" value="ECO:0007669"/>
    <property type="project" value="UniProtKB-SubCell"/>
</dbReference>
<dbReference type="Proteomes" id="UP000242930">
    <property type="component" value="Unassembled WGS sequence"/>
</dbReference>
<protein>
    <submittedName>
        <fullName evidence="7">Multicomponent Na+:H+ antiporter subunit E</fullName>
    </submittedName>
</protein>
<dbReference type="GO" id="GO:0008324">
    <property type="term" value="F:monoatomic cation transmembrane transporter activity"/>
    <property type="evidence" value="ECO:0007669"/>
    <property type="project" value="InterPro"/>
</dbReference>
<dbReference type="PANTHER" id="PTHR34584">
    <property type="entry name" value="NA(+)/H(+) ANTIPORTER SUBUNIT E1"/>
    <property type="match status" value="1"/>
</dbReference>
<comment type="subcellular location">
    <subcellularLocation>
        <location evidence="1">Cell membrane</location>
        <topology evidence="1">Multi-pass membrane protein</topology>
    </subcellularLocation>
</comment>
<comment type="similarity">
    <text evidence="2">Belongs to the CPA3 antiporters (TC 2.A.63) subunit E family.</text>
</comment>
<dbReference type="AlphaFoldDB" id="A0A1H7C576"/>
<keyword evidence="4" id="KW-0812">Transmembrane</keyword>
<gene>
    <name evidence="7" type="ORF">SAMN05216201_12081</name>
</gene>
<reference evidence="8" key="1">
    <citation type="submission" date="2016-10" db="EMBL/GenBank/DDBJ databases">
        <authorList>
            <person name="Varghese N."/>
            <person name="Submissions S."/>
        </authorList>
    </citation>
    <scope>NUCLEOTIDE SEQUENCE [LARGE SCALE GENOMIC DNA]</scope>
    <source>
        <strain evidence="8">LMG 25967</strain>
    </source>
</reference>
<evidence type="ECO:0000256" key="5">
    <source>
        <dbReference type="ARBA" id="ARBA00022989"/>
    </source>
</evidence>
<keyword evidence="8" id="KW-1185">Reference proteome</keyword>
<evidence type="ECO:0000256" key="2">
    <source>
        <dbReference type="ARBA" id="ARBA00006228"/>
    </source>
</evidence>
<evidence type="ECO:0000256" key="1">
    <source>
        <dbReference type="ARBA" id="ARBA00004651"/>
    </source>
</evidence>
<keyword evidence="6" id="KW-0472">Membrane</keyword>
<organism evidence="7 8">
    <name type="scientific">Pseudomonas linyingensis</name>
    <dbReference type="NCBI Taxonomy" id="915471"/>
    <lineage>
        <taxon>Bacteria</taxon>
        <taxon>Pseudomonadati</taxon>
        <taxon>Pseudomonadota</taxon>
        <taxon>Gammaproteobacteria</taxon>
        <taxon>Pseudomonadales</taxon>
        <taxon>Pseudomonadaceae</taxon>
        <taxon>Pseudomonas</taxon>
    </lineage>
</organism>
<name>A0A1H7C576_9PSED</name>
<dbReference type="InterPro" id="IPR002758">
    <property type="entry name" value="Cation_antiport_E"/>
</dbReference>
<dbReference type="PANTHER" id="PTHR34584:SF1">
    <property type="entry name" value="NA(+)_H(+) ANTIPORTER SUBUNIT E1"/>
    <property type="match status" value="1"/>
</dbReference>
<dbReference type="RefSeq" id="WP_090313265.1">
    <property type="nucleotide sequence ID" value="NZ_FNZE01000020.1"/>
</dbReference>
<sequence>MIRAMLQRSLLFALLWWVLVEGRPDSWGLGLLAICAALWASLRQLPPGSRRLSLTGLLGYLTFFVSNSVRGGAQVAWMALRGRQALQPAILEWEMALPPGAPSVLLLNTLGLMPGTLGVELTDDRLRIHVVDERLPILAEVAVLEAHIARMFGVGT</sequence>
<evidence type="ECO:0000313" key="7">
    <source>
        <dbReference type="EMBL" id="SEJ83727.1"/>
    </source>
</evidence>
<evidence type="ECO:0000256" key="4">
    <source>
        <dbReference type="ARBA" id="ARBA00022692"/>
    </source>
</evidence>